<reference evidence="2" key="1">
    <citation type="journal article" date="2019" name="Int. J. Syst. Evol. Microbiol.">
        <title>The Global Catalogue of Microorganisms (GCM) 10K type strain sequencing project: providing services to taxonomists for standard genome sequencing and annotation.</title>
        <authorList>
            <consortium name="The Broad Institute Genomics Platform"/>
            <consortium name="The Broad Institute Genome Sequencing Center for Infectious Disease"/>
            <person name="Wu L."/>
            <person name="Ma J."/>
        </authorList>
    </citation>
    <scope>NUCLEOTIDE SEQUENCE [LARGE SCALE GENOMIC DNA]</scope>
    <source>
        <strain evidence="2">CGMCC 4.7317</strain>
    </source>
</reference>
<keyword evidence="2" id="KW-1185">Reference proteome</keyword>
<keyword evidence="1" id="KW-0238">DNA-binding</keyword>
<evidence type="ECO:0000313" key="1">
    <source>
        <dbReference type="EMBL" id="MFC6236932.1"/>
    </source>
</evidence>
<proteinExistence type="predicted"/>
<accession>A0ABW1SZD0</accession>
<dbReference type="GO" id="GO:0003677">
    <property type="term" value="F:DNA binding"/>
    <property type="evidence" value="ECO:0007669"/>
    <property type="project" value="UniProtKB-KW"/>
</dbReference>
<protein>
    <submittedName>
        <fullName evidence="1">DNA-binding protein</fullName>
    </submittedName>
</protein>
<gene>
    <name evidence="1" type="ORF">ACFQGU_03515</name>
</gene>
<evidence type="ECO:0000313" key="2">
    <source>
        <dbReference type="Proteomes" id="UP001596138"/>
    </source>
</evidence>
<sequence>MTHIELAQLPPLVDLPTAASVLGIGRGLAYELVRTGAWPTPVVRMGKLIRIPTACLRRVLDGEVLTEAAPSVADRQR</sequence>
<name>A0ABW1SZD0_9ACTN</name>
<comment type="caution">
    <text evidence="1">The sequence shown here is derived from an EMBL/GenBank/DDBJ whole genome shotgun (WGS) entry which is preliminary data.</text>
</comment>
<organism evidence="1 2">
    <name type="scientific">Longivirga aurantiaca</name>
    <dbReference type="NCBI Taxonomy" id="1837743"/>
    <lineage>
        <taxon>Bacteria</taxon>
        <taxon>Bacillati</taxon>
        <taxon>Actinomycetota</taxon>
        <taxon>Actinomycetes</taxon>
        <taxon>Sporichthyales</taxon>
        <taxon>Sporichthyaceae</taxon>
        <taxon>Longivirga</taxon>
    </lineage>
</organism>
<dbReference type="EMBL" id="JBHSTI010000003">
    <property type="protein sequence ID" value="MFC6236932.1"/>
    <property type="molecule type" value="Genomic_DNA"/>
</dbReference>
<dbReference type="RefSeq" id="WP_386763981.1">
    <property type="nucleotide sequence ID" value="NZ_JBHSTI010000003.1"/>
</dbReference>
<dbReference type="Proteomes" id="UP001596138">
    <property type="component" value="Unassembled WGS sequence"/>
</dbReference>